<dbReference type="PROSITE" id="PS51257">
    <property type="entry name" value="PROKAR_LIPOPROTEIN"/>
    <property type="match status" value="1"/>
</dbReference>
<gene>
    <name evidence="1" type="ORF">IPZ78_01775</name>
</gene>
<dbReference type="RefSeq" id="WP_225551214.1">
    <property type="nucleotide sequence ID" value="NZ_JADEYP010000002.1"/>
</dbReference>
<proteinExistence type="predicted"/>
<comment type="caution">
    <text evidence="1">The sequence shown here is derived from an EMBL/GenBank/DDBJ whole genome shotgun (WGS) entry which is preliminary data.</text>
</comment>
<keyword evidence="1" id="KW-0449">Lipoprotein</keyword>
<name>A0ABS7Z131_9SPHI</name>
<evidence type="ECO:0000313" key="1">
    <source>
        <dbReference type="EMBL" id="MCA5003875.1"/>
    </source>
</evidence>
<organism evidence="1 2">
    <name type="scientific">Sphingobacterium bovistauri</name>
    <dbReference type="NCBI Taxonomy" id="2781959"/>
    <lineage>
        <taxon>Bacteria</taxon>
        <taxon>Pseudomonadati</taxon>
        <taxon>Bacteroidota</taxon>
        <taxon>Sphingobacteriia</taxon>
        <taxon>Sphingobacteriales</taxon>
        <taxon>Sphingobacteriaceae</taxon>
        <taxon>Sphingobacterium</taxon>
    </lineage>
</organism>
<protein>
    <submittedName>
        <fullName evidence="1">Gliding motility lipoprotein GldB</fullName>
    </submittedName>
</protein>
<evidence type="ECO:0000313" key="2">
    <source>
        <dbReference type="Proteomes" id="UP001165302"/>
    </source>
</evidence>
<sequence>MKLKPLQKYFFFLILTVSSCRENATINRPDVSDVDVNIQIERFDRAFASTKLNDIPAQHKLYEGQYGGFYKNYIEDMLQIGSLADSNLVYENLVSIIRQKDFVDLNKAVNRVYPDMNKYNDELSNAFQYIKYYFPQYNIPRFISYVSGFAYQTPIGENYVGIGLDMFLGADSEFYPALVKSIPMYISRRFTPENITPRVVEAVLREDLYSIPDSMHTALQHMVYSGKILYAMDLMLENVADELKIGYSKEQLSWAKKYESDVWKWFLQEGLLYNTDLNRIQKYFIDAPFTPELGENNESAPKLGSYIGWMMVRKYMDRNPEINLNELLKNTDAQQILEESKYKGK</sequence>
<accession>A0ABS7Z131</accession>
<dbReference type="Proteomes" id="UP001165302">
    <property type="component" value="Unassembled WGS sequence"/>
</dbReference>
<dbReference type="EMBL" id="JADEYP010000002">
    <property type="protein sequence ID" value="MCA5003875.1"/>
    <property type="molecule type" value="Genomic_DNA"/>
</dbReference>
<keyword evidence="2" id="KW-1185">Reference proteome</keyword>
<dbReference type="Pfam" id="PF25594">
    <property type="entry name" value="GldB_lipo"/>
    <property type="match status" value="1"/>
</dbReference>
<dbReference type="InterPro" id="IPR019853">
    <property type="entry name" value="GldB-like"/>
</dbReference>
<reference evidence="1" key="1">
    <citation type="submission" date="2020-10" db="EMBL/GenBank/DDBJ databases">
        <authorList>
            <person name="Lu T."/>
            <person name="Wang Q."/>
            <person name="Han X."/>
        </authorList>
    </citation>
    <scope>NUCLEOTIDE SEQUENCE</scope>
    <source>
        <strain evidence="1">WQ 366</strain>
    </source>
</reference>